<dbReference type="SUPFAM" id="SSF75005">
    <property type="entry name" value="Arabinanase/levansucrase/invertase"/>
    <property type="match status" value="1"/>
</dbReference>
<dbReference type="AlphaFoldDB" id="A0A2S6I4S3"/>
<reference evidence="9 10" key="1">
    <citation type="submission" date="2018-02" db="EMBL/GenBank/DDBJ databases">
        <title>Genomic Encyclopedia of Archaeal and Bacterial Type Strains, Phase II (KMG-II): from individual species to whole genera.</title>
        <authorList>
            <person name="Goeker M."/>
        </authorList>
    </citation>
    <scope>NUCLEOTIDE SEQUENCE [LARGE SCALE GENOMIC DNA]</scope>
    <source>
        <strain evidence="9 10">DSM 29526</strain>
    </source>
</reference>
<feature type="chain" id="PRO_5015739523" evidence="8">
    <location>
        <begin position="22"/>
        <end position="339"/>
    </location>
</feature>
<feature type="site" description="Important for substrate recognition" evidence="7">
    <location>
        <position position="292"/>
    </location>
</feature>
<protein>
    <submittedName>
        <fullName evidence="9">Arabinan endo-1,5-alpha-L-arabinosidase</fullName>
    </submittedName>
</protein>
<evidence type="ECO:0000256" key="5">
    <source>
        <dbReference type="PIRNR" id="PIRNR026534"/>
    </source>
</evidence>
<feature type="signal peptide" evidence="8">
    <location>
        <begin position="1"/>
        <end position="21"/>
    </location>
</feature>
<keyword evidence="8" id="KW-0732">Signal</keyword>
<dbReference type="Proteomes" id="UP000237662">
    <property type="component" value="Unassembled WGS sequence"/>
</dbReference>
<comment type="pathway">
    <text evidence="1 5">Glycan metabolism; L-arabinan degradation.</text>
</comment>
<dbReference type="Pfam" id="PF04616">
    <property type="entry name" value="Glyco_hydro_43"/>
    <property type="match status" value="1"/>
</dbReference>
<dbReference type="InterPro" id="IPR023296">
    <property type="entry name" value="Glyco_hydro_beta-prop_sf"/>
</dbReference>
<feature type="site" description="Important for catalytic activity, responsible for pKa modulation of the active site Glu and correct orientation of both the proton donor and substrate" evidence="7">
    <location>
        <position position="159"/>
    </location>
</feature>
<keyword evidence="4 5" id="KW-0326">Glycosidase</keyword>
<dbReference type="PANTHER" id="PTHR43301">
    <property type="entry name" value="ARABINAN ENDO-1,5-ALPHA-L-ARABINOSIDASE"/>
    <property type="match status" value="1"/>
</dbReference>
<dbReference type="PANTHER" id="PTHR43301:SF3">
    <property type="entry name" value="ARABINAN ENDO-1,5-ALPHA-L-ARABINOSIDASE A-RELATED"/>
    <property type="match status" value="1"/>
</dbReference>
<evidence type="ECO:0000256" key="4">
    <source>
        <dbReference type="ARBA" id="ARBA00023295"/>
    </source>
</evidence>
<evidence type="ECO:0000256" key="6">
    <source>
        <dbReference type="PIRSR" id="PIRSR026534-1"/>
    </source>
</evidence>
<organism evidence="9 10">
    <name type="scientific">Neolewinella xylanilytica</name>
    <dbReference type="NCBI Taxonomy" id="1514080"/>
    <lineage>
        <taxon>Bacteria</taxon>
        <taxon>Pseudomonadati</taxon>
        <taxon>Bacteroidota</taxon>
        <taxon>Saprospiria</taxon>
        <taxon>Saprospirales</taxon>
        <taxon>Lewinellaceae</taxon>
        <taxon>Neolewinella</taxon>
    </lineage>
</organism>
<evidence type="ECO:0000256" key="3">
    <source>
        <dbReference type="ARBA" id="ARBA00022801"/>
    </source>
</evidence>
<evidence type="ECO:0000313" key="10">
    <source>
        <dbReference type="Proteomes" id="UP000237662"/>
    </source>
</evidence>
<dbReference type="CDD" id="cd18830">
    <property type="entry name" value="GH43_CjArb43A-like"/>
    <property type="match status" value="1"/>
</dbReference>
<dbReference type="PIRSF" id="PIRSF026534">
    <property type="entry name" value="Endo_alpha-L-arabinosidase"/>
    <property type="match status" value="1"/>
</dbReference>
<feature type="active site" description="Proton donor" evidence="6">
    <location>
        <position position="222"/>
    </location>
</feature>
<dbReference type="EMBL" id="PTJC01000006">
    <property type="protein sequence ID" value="PPK86154.1"/>
    <property type="molecule type" value="Genomic_DNA"/>
</dbReference>
<sequence>MINKGLLLAGWLICWMGMAPALGAQTEDYRPLDSIIAHDPVMMEEDGTYYLFITGRGVGVKSSRDLKNWKNEAPVFSDSLAWTRGVVPDFRHHFWAPDIAFHDGTYYLYYSVSSFAKNTSAIGVATTPVLDPADPRHAWTDHGIVVQSVPNRDLWNAIDPNLIFDEAGVAWLAFGSFWEGLKMVRLSDDLLSVAEPQEWHTLARVERSFDLADANPGDGAIEAPFLFKRGDYYYLFASYDYCCRGENSTYKVRVGRSETLAGPYLDRDGKSMFEGGGSLVVEGNANWAGAGHNSIYTVDGTDYLFYHAYDLNDGGKPKLRISEVSWRDGWPVADPEALN</sequence>
<dbReference type="RefSeq" id="WP_211295264.1">
    <property type="nucleotide sequence ID" value="NZ_PTJC01000006.1"/>
</dbReference>
<name>A0A2S6I4S3_9BACT</name>
<accession>A0A2S6I4S3</accession>
<gene>
    <name evidence="9" type="ORF">CLV84_3073</name>
</gene>
<evidence type="ECO:0000313" key="9">
    <source>
        <dbReference type="EMBL" id="PPK86154.1"/>
    </source>
</evidence>
<comment type="similarity">
    <text evidence="2 5">Belongs to the glycosyl hydrolase 43 family.</text>
</comment>
<evidence type="ECO:0000256" key="2">
    <source>
        <dbReference type="ARBA" id="ARBA00009865"/>
    </source>
</evidence>
<dbReference type="Gene3D" id="2.115.10.20">
    <property type="entry name" value="Glycosyl hydrolase domain, family 43"/>
    <property type="match status" value="1"/>
</dbReference>
<evidence type="ECO:0000256" key="7">
    <source>
        <dbReference type="PIRSR" id="PIRSR026534-3"/>
    </source>
</evidence>
<dbReference type="InterPro" id="IPR050727">
    <property type="entry name" value="GH43_arabinanases"/>
</dbReference>
<dbReference type="InterPro" id="IPR016840">
    <property type="entry name" value="Glyco_hydro_43_endo_a_Ara-ase"/>
</dbReference>
<dbReference type="GO" id="GO:0046558">
    <property type="term" value="F:arabinan endo-1,5-alpha-L-arabinosidase activity"/>
    <property type="evidence" value="ECO:0007669"/>
    <property type="project" value="InterPro"/>
</dbReference>
<dbReference type="GO" id="GO:0031222">
    <property type="term" value="P:arabinan catabolic process"/>
    <property type="evidence" value="ECO:0007669"/>
    <property type="project" value="UniProtKB-UniPathway"/>
</dbReference>
<evidence type="ECO:0000256" key="1">
    <source>
        <dbReference type="ARBA" id="ARBA00004834"/>
    </source>
</evidence>
<keyword evidence="3 5" id="KW-0378">Hydrolase</keyword>
<comment type="caution">
    <text evidence="9">The sequence shown here is derived from an EMBL/GenBank/DDBJ whole genome shotgun (WGS) entry which is preliminary data.</text>
</comment>
<dbReference type="InterPro" id="IPR006710">
    <property type="entry name" value="Glyco_hydro_43"/>
</dbReference>
<proteinExistence type="inferred from homology"/>
<keyword evidence="10" id="KW-1185">Reference proteome</keyword>
<evidence type="ECO:0000256" key="8">
    <source>
        <dbReference type="SAM" id="SignalP"/>
    </source>
</evidence>
<feature type="active site" description="Proton acceptor" evidence="6">
    <location>
        <position position="39"/>
    </location>
</feature>
<dbReference type="UniPathway" id="UPA00667"/>